<keyword evidence="1" id="KW-0812">Transmembrane</keyword>
<evidence type="ECO:0000313" key="2">
    <source>
        <dbReference type="EMBL" id="GMI33239.1"/>
    </source>
</evidence>
<gene>
    <name evidence="2" type="ORF">TeGR_g9524</name>
</gene>
<proteinExistence type="predicted"/>
<sequence>MHEEDEDFPFHVCESRNASNSSSTGAPTWDDIVETMHSEKASLARSCAVVFMIVMVSIVIILEWINMALLLATAEEAAIAARHNNKDAKSKSPKSFNREIEEELKNISLRSLKKTTTSFTVHPTRNINELRRLLRGSFLRCVLLFAKVISMCDRKAGKLRDDGSPIPKMRSLSFMQELGMEANNVKAKLDPLTQDDRKVKMNSLVRRWLQEDKQEITKVMKWWLLKFDDVFVEEQFAYFYLYKHIAYVRRTIALLFGGVLITLTYTEFFSMRIPVSFFPPLPSSLPP</sequence>
<feature type="transmembrane region" description="Helical" evidence="1">
    <location>
        <begin position="43"/>
        <end position="65"/>
    </location>
</feature>
<accession>A0ABQ6MU32</accession>
<name>A0ABQ6MU32_9STRA</name>
<keyword evidence="1" id="KW-0472">Membrane</keyword>
<dbReference type="Proteomes" id="UP001165060">
    <property type="component" value="Unassembled WGS sequence"/>
</dbReference>
<keyword evidence="1" id="KW-1133">Transmembrane helix</keyword>
<evidence type="ECO:0000256" key="1">
    <source>
        <dbReference type="SAM" id="Phobius"/>
    </source>
</evidence>
<evidence type="ECO:0000313" key="3">
    <source>
        <dbReference type="Proteomes" id="UP001165060"/>
    </source>
</evidence>
<keyword evidence="3" id="KW-1185">Reference proteome</keyword>
<organism evidence="2 3">
    <name type="scientific">Tetraparma gracilis</name>
    <dbReference type="NCBI Taxonomy" id="2962635"/>
    <lineage>
        <taxon>Eukaryota</taxon>
        <taxon>Sar</taxon>
        <taxon>Stramenopiles</taxon>
        <taxon>Ochrophyta</taxon>
        <taxon>Bolidophyceae</taxon>
        <taxon>Parmales</taxon>
        <taxon>Triparmaceae</taxon>
        <taxon>Tetraparma</taxon>
    </lineage>
</organism>
<dbReference type="EMBL" id="BRYB01001766">
    <property type="protein sequence ID" value="GMI33239.1"/>
    <property type="molecule type" value="Genomic_DNA"/>
</dbReference>
<reference evidence="2 3" key="1">
    <citation type="journal article" date="2023" name="Commun. Biol.">
        <title>Genome analysis of Parmales, the sister group of diatoms, reveals the evolutionary specialization of diatoms from phago-mixotrophs to photoautotrophs.</title>
        <authorList>
            <person name="Ban H."/>
            <person name="Sato S."/>
            <person name="Yoshikawa S."/>
            <person name="Yamada K."/>
            <person name="Nakamura Y."/>
            <person name="Ichinomiya M."/>
            <person name="Sato N."/>
            <person name="Blanc-Mathieu R."/>
            <person name="Endo H."/>
            <person name="Kuwata A."/>
            <person name="Ogata H."/>
        </authorList>
    </citation>
    <scope>NUCLEOTIDE SEQUENCE [LARGE SCALE GENOMIC DNA]</scope>
</reference>
<comment type="caution">
    <text evidence="2">The sequence shown here is derived from an EMBL/GenBank/DDBJ whole genome shotgun (WGS) entry which is preliminary data.</text>
</comment>
<feature type="transmembrane region" description="Helical" evidence="1">
    <location>
        <begin position="252"/>
        <end position="273"/>
    </location>
</feature>
<protein>
    <submittedName>
        <fullName evidence="2">Uncharacterized protein</fullName>
    </submittedName>
</protein>